<dbReference type="OrthoDB" id="9803036at2"/>
<dbReference type="InterPro" id="IPR011004">
    <property type="entry name" value="Trimer_LpxA-like_sf"/>
</dbReference>
<dbReference type="InterPro" id="IPR001451">
    <property type="entry name" value="Hexapep"/>
</dbReference>
<organism evidence="1 2">
    <name type="scientific">Pectinatus cerevisiiphilus</name>
    <dbReference type="NCBI Taxonomy" id="86956"/>
    <lineage>
        <taxon>Bacteria</taxon>
        <taxon>Bacillati</taxon>
        <taxon>Bacillota</taxon>
        <taxon>Negativicutes</taxon>
        <taxon>Selenomonadales</taxon>
        <taxon>Selenomonadaceae</taxon>
        <taxon>Pectinatus</taxon>
    </lineage>
</organism>
<dbReference type="InterPro" id="IPR050484">
    <property type="entry name" value="Transf_Hexapept/Carb_Anhydrase"/>
</dbReference>
<dbReference type="SUPFAM" id="SSF51161">
    <property type="entry name" value="Trimeric LpxA-like enzymes"/>
    <property type="match status" value="1"/>
</dbReference>
<gene>
    <name evidence="1" type="ORF">EDC37_1067</name>
</gene>
<protein>
    <submittedName>
        <fullName evidence="1">Carbonic anhydrase/acetyltransferase-like protein (Isoleucine patch superfamily)</fullName>
    </submittedName>
</protein>
<reference evidence="1 2" key="1">
    <citation type="submission" date="2019-03" db="EMBL/GenBank/DDBJ databases">
        <title>Genomic Encyclopedia of Type Strains, Phase IV (KMG-IV): sequencing the most valuable type-strain genomes for metagenomic binning, comparative biology and taxonomic classification.</title>
        <authorList>
            <person name="Goeker M."/>
        </authorList>
    </citation>
    <scope>NUCLEOTIDE SEQUENCE [LARGE SCALE GENOMIC DNA]</scope>
    <source>
        <strain evidence="1 2">DSM 20467</strain>
    </source>
</reference>
<accession>A0A4V2US06</accession>
<name>A0A4V2US06_9FIRM</name>
<sequence length="183" mass="19629">MIKAFNGKKPVIDKKAYVFEDGCVIGMVELAEYSSIWFNATVRGDIAPIKIGKYTNIQDNAVLHVADDLPCIVGDYVTVGHSAILHACTVENNCLIGMNATVLDGSVIGEGSIVGACALVTKNTIIPPHSLVLGMPAKVVKTLDEKSFASLHAQALKYKTAWTEQYGILPDAGGEKYYGEKII</sequence>
<dbReference type="PANTHER" id="PTHR13061:SF29">
    <property type="entry name" value="GAMMA CARBONIC ANHYDRASE-LIKE 1, MITOCHONDRIAL-RELATED"/>
    <property type="match status" value="1"/>
</dbReference>
<dbReference type="Gene3D" id="2.160.10.10">
    <property type="entry name" value="Hexapeptide repeat proteins"/>
    <property type="match status" value="1"/>
</dbReference>
<keyword evidence="1" id="KW-0808">Transferase</keyword>
<evidence type="ECO:0000313" key="2">
    <source>
        <dbReference type="Proteomes" id="UP000295188"/>
    </source>
</evidence>
<dbReference type="PANTHER" id="PTHR13061">
    <property type="entry name" value="DYNACTIN SUBUNIT P25"/>
    <property type="match status" value="1"/>
</dbReference>
<evidence type="ECO:0000313" key="1">
    <source>
        <dbReference type="EMBL" id="TCS79592.1"/>
    </source>
</evidence>
<dbReference type="AlphaFoldDB" id="A0A4V2US06"/>
<dbReference type="InterPro" id="IPR047324">
    <property type="entry name" value="LbH_gamma_CA-like"/>
</dbReference>
<dbReference type="CDD" id="cd04645">
    <property type="entry name" value="LbH_gamma_CA_like"/>
    <property type="match status" value="1"/>
</dbReference>
<comment type="caution">
    <text evidence="1">The sequence shown here is derived from an EMBL/GenBank/DDBJ whole genome shotgun (WGS) entry which is preliminary data.</text>
</comment>
<proteinExistence type="predicted"/>
<dbReference type="RefSeq" id="WP_132548586.1">
    <property type="nucleotide sequence ID" value="NZ_SMAA01000006.1"/>
</dbReference>
<dbReference type="Pfam" id="PF00132">
    <property type="entry name" value="Hexapep"/>
    <property type="match status" value="1"/>
</dbReference>
<dbReference type="GO" id="GO:0016740">
    <property type="term" value="F:transferase activity"/>
    <property type="evidence" value="ECO:0007669"/>
    <property type="project" value="UniProtKB-KW"/>
</dbReference>
<dbReference type="Proteomes" id="UP000295188">
    <property type="component" value="Unassembled WGS sequence"/>
</dbReference>
<keyword evidence="2" id="KW-1185">Reference proteome</keyword>
<dbReference type="EMBL" id="SMAA01000006">
    <property type="protein sequence ID" value="TCS79592.1"/>
    <property type="molecule type" value="Genomic_DNA"/>
</dbReference>